<dbReference type="EMBL" id="VIEB01001014">
    <property type="protein sequence ID" value="TQD76750.1"/>
    <property type="molecule type" value="Genomic_DNA"/>
</dbReference>
<feature type="region of interest" description="Disordered" evidence="1">
    <location>
        <begin position="334"/>
        <end position="378"/>
    </location>
</feature>
<dbReference type="STRING" id="106549.A0A540KRB0"/>
<dbReference type="AlphaFoldDB" id="A0A540KRB0"/>
<dbReference type="PANTHER" id="PTHR34660">
    <property type="entry name" value="MYB-LIKE PROTEIN X"/>
    <property type="match status" value="1"/>
</dbReference>
<feature type="compositionally biased region" description="Basic and acidic residues" evidence="1">
    <location>
        <begin position="146"/>
        <end position="158"/>
    </location>
</feature>
<dbReference type="PANTHER" id="PTHR34660:SF9">
    <property type="entry name" value="DNA BINDING PROTEIN"/>
    <property type="match status" value="1"/>
</dbReference>
<evidence type="ECO:0000313" key="2">
    <source>
        <dbReference type="EMBL" id="TQD76750.1"/>
    </source>
</evidence>
<feature type="compositionally biased region" description="Basic and acidic residues" evidence="1">
    <location>
        <begin position="71"/>
        <end position="104"/>
    </location>
</feature>
<feature type="compositionally biased region" description="Basic and acidic residues" evidence="1">
    <location>
        <begin position="49"/>
        <end position="61"/>
    </location>
</feature>
<feature type="compositionally biased region" description="Polar residues" evidence="1">
    <location>
        <begin position="106"/>
        <end position="119"/>
    </location>
</feature>
<organism evidence="2 3">
    <name type="scientific">Malus baccata</name>
    <name type="common">Siberian crab apple</name>
    <name type="synonym">Pyrus baccata</name>
    <dbReference type="NCBI Taxonomy" id="106549"/>
    <lineage>
        <taxon>Eukaryota</taxon>
        <taxon>Viridiplantae</taxon>
        <taxon>Streptophyta</taxon>
        <taxon>Embryophyta</taxon>
        <taxon>Tracheophyta</taxon>
        <taxon>Spermatophyta</taxon>
        <taxon>Magnoliopsida</taxon>
        <taxon>eudicotyledons</taxon>
        <taxon>Gunneridae</taxon>
        <taxon>Pentapetalae</taxon>
        <taxon>rosids</taxon>
        <taxon>fabids</taxon>
        <taxon>Rosales</taxon>
        <taxon>Rosaceae</taxon>
        <taxon>Amygdaloideae</taxon>
        <taxon>Maleae</taxon>
        <taxon>Malus</taxon>
    </lineage>
</organism>
<feature type="region of interest" description="Disordered" evidence="1">
    <location>
        <begin position="309"/>
        <end position="328"/>
    </location>
</feature>
<feature type="compositionally biased region" description="Polar residues" evidence="1">
    <location>
        <begin position="315"/>
        <end position="326"/>
    </location>
</feature>
<feature type="compositionally biased region" description="Basic residues" evidence="1">
    <location>
        <begin position="37"/>
        <end position="48"/>
    </location>
</feature>
<feature type="compositionally biased region" description="Basic and acidic residues" evidence="1">
    <location>
        <begin position="122"/>
        <end position="132"/>
    </location>
</feature>
<dbReference type="Proteomes" id="UP000315295">
    <property type="component" value="Unassembled WGS sequence"/>
</dbReference>
<feature type="region of interest" description="Disordered" evidence="1">
    <location>
        <begin position="22"/>
        <end position="211"/>
    </location>
</feature>
<feature type="compositionally biased region" description="Polar residues" evidence="1">
    <location>
        <begin position="275"/>
        <end position="286"/>
    </location>
</feature>
<feature type="region of interest" description="Disordered" evidence="1">
    <location>
        <begin position="225"/>
        <end position="299"/>
    </location>
</feature>
<accession>A0A540KRB0</accession>
<sequence>MSRCFPYPPPGYVKKGIRDEALIDSIKLQREDEKVKKEKKREKKREKKEKKAQENGEPENKHSHKRRHKDERHQKDEKGTDHGKKRKHETENLDKSGLTEEHEQPVGSQNSSDSTVNSNKRQKQDSPPDGRHNSASILRIRLPLQRHKDPEMLPREEQPCQLPLKTHKDPVMLSREKQPSQLPLQKHKDPVVLSKEEQPYRLSLQKNKDPEVLLRLEQPSRLSFQRQKGAEVLPSQEQPSQLSLQRHKGPEVLRSQEQPSQLSLQRHKGPVALPSQEQPSLFSLQRNKGPGLLASQELPSRLFLQRPKGPEVLLSQEQPCSSSGRTDNAFVQAVQEPAPRQGIDEGRYRCSTSGKASKEHSSRSGKEKHRKSGSGSLSSQYREVIENWVQPPISQCLPMDVDDEGWLFEAKTKKNSGVEKPTVVSEKLSYGDSTSWPCARLLPESDIYALPYTVPF</sequence>
<feature type="compositionally biased region" description="Basic and acidic residues" evidence="1">
    <location>
        <begin position="356"/>
        <end position="365"/>
    </location>
</feature>
<evidence type="ECO:0000313" key="3">
    <source>
        <dbReference type="Proteomes" id="UP000315295"/>
    </source>
</evidence>
<reference evidence="2 3" key="1">
    <citation type="journal article" date="2019" name="G3 (Bethesda)">
        <title>Sequencing of a Wild Apple (Malus baccata) Genome Unravels the Differences Between Cultivated and Wild Apple Species Regarding Disease Resistance and Cold Tolerance.</title>
        <authorList>
            <person name="Chen X."/>
        </authorList>
    </citation>
    <scope>NUCLEOTIDE SEQUENCE [LARGE SCALE GENOMIC DNA]</scope>
    <source>
        <strain evidence="3">cv. Shandingzi</strain>
        <tissue evidence="2">Leaves</tissue>
    </source>
</reference>
<comment type="caution">
    <text evidence="2">The sequence shown here is derived from an EMBL/GenBank/DDBJ whole genome shotgun (WGS) entry which is preliminary data.</text>
</comment>
<name>A0A540KRB0_MALBA</name>
<keyword evidence="3" id="KW-1185">Reference proteome</keyword>
<evidence type="ECO:0000256" key="1">
    <source>
        <dbReference type="SAM" id="MobiDB-lite"/>
    </source>
</evidence>
<feature type="compositionally biased region" description="Polar residues" evidence="1">
    <location>
        <begin position="255"/>
        <end position="264"/>
    </location>
</feature>
<protein>
    <submittedName>
        <fullName evidence="2">Uncharacterized protein</fullName>
    </submittedName>
</protein>
<feature type="compositionally biased region" description="Basic and acidic residues" evidence="1">
    <location>
        <begin position="186"/>
        <end position="199"/>
    </location>
</feature>
<feature type="compositionally biased region" description="Low complexity" evidence="1">
    <location>
        <begin position="233"/>
        <end position="244"/>
    </location>
</feature>
<proteinExistence type="predicted"/>
<feature type="compositionally biased region" description="Basic and acidic residues" evidence="1">
    <location>
        <begin position="166"/>
        <end position="178"/>
    </location>
</feature>
<gene>
    <name evidence="2" type="ORF">C1H46_037701</name>
</gene>
<feature type="compositionally biased region" description="Basic and acidic residues" evidence="1">
    <location>
        <begin position="22"/>
        <end position="36"/>
    </location>
</feature>